<dbReference type="PANTHER" id="PTHR43744">
    <property type="entry name" value="ABC TRANSPORTER PERMEASE PROTEIN MG189-RELATED-RELATED"/>
    <property type="match status" value="1"/>
</dbReference>
<dbReference type="RefSeq" id="WP_201374832.1">
    <property type="nucleotide sequence ID" value="NZ_BNJG01000003.1"/>
</dbReference>
<keyword evidence="3" id="KW-1003">Cell membrane</keyword>
<comment type="similarity">
    <text evidence="7">Belongs to the binding-protein-dependent transport system permease family.</text>
</comment>
<dbReference type="PROSITE" id="PS50928">
    <property type="entry name" value="ABC_TM1"/>
    <property type="match status" value="1"/>
</dbReference>
<feature type="transmembrane region" description="Helical" evidence="7">
    <location>
        <begin position="265"/>
        <end position="283"/>
    </location>
</feature>
<keyword evidence="5 7" id="KW-1133">Transmembrane helix</keyword>
<name>A0ABQ3V185_9CHLR</name>
<sequence length="298" mass="32988">MAASTSETVQSPSVGARQRTSVSPGKIIWTIIRYAALVILALIFLLPFYLIVRNGLATDLEITSPHWTFFPSALHFENIQELFSDPDVPFISGLENSASIAILQTAGQILISALAGYGLARIPYRWSNAILYAVLLTLMIPFAVIFVEVYVVVSYLNWVSTLQGLVVPGVFSGFTAFLFRQFFLSFPHELEEAGRVDGLGYWGVFWRIVVPNSYGIIAALSVITFIASWNSFLWPLVIGQDPTAYTVQVVLSNFLNAQVLNLHELFIGAAIAILPLVIVFFVLQRYIVEGYRQSGLKG</sequence>
<feature type="transmembrane region" description="Helical" evidence="7">
    <location>
        <begin position="204"/>
        <end position="227"/>
    </location>
</feature>
<dbReference type="CDD" id="cd06261">
    <property type="entry name" value="TM_PBP2"/>
    <property type="match status" value="1"/>
</dbReference>
<gene>
    <name evidence="9" type="ORF">KSB_70370</name>
</gene>
<dbReference type="PANTHER" id="PTHR43744:SF12">
    <property type="entry name" value="ABC TRANSPORTER PERMEASE PROTEIN MG189-RELATED"/>
    <property type="match status" value="1"/>
</dbReference>
<feature type="transmembrane region" description="Helical" evidence="7">
    <location>
        <begin position="98"/>
        <end position="117"/>
    </location>
</feature>
<dbReference type="InterPro" id="IPR000515">
    <property type="entry name" value="MetI-like"/>
</dbReference>
<evidence type="ECO:0000256" key="2">
    <source>
        <dbReference type="ARBA" id="ARBA00022448"/>
    </source>
</evidence>
<comment type="subcellular location">
    <subcellularLocation>
        <location evidence="1 7">Cell membrane</location>
        <topology evidence="1 7">Multi-pass membrane protein</topology>
    </subcellularLocation>
</comment>
<evidence type="ECO:0000256" key="5">
    <source>
        <dbReference type="ARBA" id="ARBA00022989"/>
    </source>
</evidence>
<organism evidence="9 10">
    <name type="scientific">Ktedonobacter robiniae</name>
    <dbReference type="NCBI Taxonomy" id="2778365"/>
    <lineage>
        <taxon>Bacteria</taxon>
        <taxon>Bacillati</taxon>
        <taxon>Chloroflexota</taxon>
        <taxon>Ktedonobacteria</taxon>
        <taxon>Ktedonobacterales</taxon>
        <taxon>Ktedonobacteraceae</taxon>
        <taxon>Ktedonobacter</taxon>
    </lineage>
</organism>
<protein>
    <submittedName>
        <fullName evidence="9">Sugar ABC transporter permease</fullName>
    </submittedName>
</protein>
<evidence type="ECO:0000313" key="9">
    <source>
        <dbReference type="EMBL" id="GHO58562.1"/>
    </source>
</evidence>
<evidence type="ECO:0000313" key="10">
    <source>
        <dbReference type="Proteomes" id="UP000654345"/>
    </source>
</evidence>
<feature type="transmembrane region" description="Helical" evidence="7">
    <location>
        <begin position="129"/>
        <end position="153"/>
    </location>
</feature>
<keyword evidence="10" id="KW-1185">Reference proteome</keyword>
<dbReference type="Proteomes" id="UP000654345">
    <property type="component" value="Unassembled WGS sequence"/>
</dbReference>
<comment type="caution">
    <text evidence="9">The sequence shown here is derived from an EMBL/GenBank/DDBJ whole genome shotgun (WGS) entry which is preliminary data.</text>
</comment>
<feature type="transmembrane region" description="Helical" evidence="7">
    <location>
        <begin position="27"/>
        <end position="51"/>
    </location>
</feature>
<keyword evidence="4 7" id="KW-0812">Transmembrane</keyword>
<dbReference type="Gene3D" id="1.10.3720.10">
    <property type="entry name" value="MetI-like"/>
    <property type="match status" value="1"/>
</dbReference>
<dbReference type="Pfam" id="PF00528">
    <property type="entry name" value="BPD_transp_1"/>
    <property type="match status" value="1"/>
</dbReference>
<accession>A0ABQ3V185</accession>
<evidence type="ECO:0000259" key="8">
    <source>
        <dbReference type="PROSITE" id="PS50928"/>
    </source>
</evidence>
<feature type="domain" description="ABC transmembrane type-1" evidence="8">
    <location>
        <begin position="94"/>
        <end position="284"/>
    </location>
</feature>
<evidence type="ECO:0000256" key="7">
    <source>
        <dbReference type="RuleBase" id="RU363032"/>
    </source>
</evidence>
<dbReference type="EMBL" id="BNJG01000003">
    <property type="protein sequence ID" value="GHO58562.1"/>
    <property type="molecule type" value="Genomic_DNA"/>
</dbReference>
<evidence type="ECO:0000256" key="4">
    <source>
        <dbReference type="ARBA" id="ARBA00022692"/>
    </source>
</evidence>
<evidence type="ECO:0000256" key="3">
    <source>
        <dbReference type="ARBA" id="ARBA00022475"/>
    </source>
</evidence>
<dbReference type="SUPFAM" id="SSF161098">
    <property type="entry name" value="MetI-like"/>
    <property type="match status" value="1"/>
</dbReference>
<proteinExistence type="inferred from homology"/>
<dbReference type="InterPro" id="IPR035906">
    <property type="entry name" value="MetI-like_sf"/>
</dbReference>
<evidence type="ECO:0000256" key="6">
    <source>
        <dbReference type="ARBA" id="ARBA00023136"/>
    </source>
</evidence>
<feature type="transmembrane region" description="Helical" evidence="7">
    <location>
        <begin position="165"/>
        <end position="183"/>
    </location>
</feature>
<keyword evidence="2 7" id="KW-0813">Transport</keyword>
<evidence type="ECO:0000256" key="1">
    <source>
        <dbReference type="ARBA" id="ARBA00004651"/>
    </source>
</evidence>
<keyword evidence="6 7" id="KW-0472">Membrane</keyword>
<reference evidence="9 10" key="1">
    <citation type="journal article" date="2021" name="Int. J. Syst. Evol. Microbiol.">
        <title>Reticulibacter mediterranei gen. nov., sp. nov., within the new family Reticulibacteraceae fam. nov., and Ktedonospora formicarum gen. nov., sp. nov., Ktedonobacter robiniae sp. nov., Dictyobacter formicarum sp. nov. and Dictyobacter arantiisoli sp. nov., belonging to the class Ktedonobacteria.</title>
        <authorList>
            <person name="Yabe S."/>
            <person name="Zheng Y."/>
            <person name="Wang C.M."/>
            <person name="Sakai Y."/>
            <person name="Abe K."/>
            <person name="Yokota A."/>
            <person name="Donadio S."/>
            <person name="Cavaletti L."/>
            <person name="Monciardini P."/>
        </authorList>
    </citation>
    <scope>NUCLEOTIDE SEQUENCE [LARGE SCALE GENOMIC DNA]</scope>
    <source>
        <strain evidence="9 10">SOSP1-30</strain>
    </source>
</reference>